<evidence type="ECO:0000313" key="3">
    <source>
        <dbReference type="Proteomes" id="UP001292094"/>
    </source>
</evidence>
<dbReference type="EMBL" id="JAWZYT010001013">
    <property type="protein sequence ID" value="KAK4316552.1"/>
    <property type="molecule type" value="Genomic_DNA"/>
</dbReference>
<feature type="compositionally biased region" description="Basic and acidic residues" evidence="1">
    <location>
        <begin position="77"/>
        <end position="86"/>
    </location>
</feature>
<comment type="caution">
    <text evidence="2">The sequence shown here is derived from an EMBL/GenBank/DDBJ whole genome shotgun (WGS) entry which is preliminary data.</text>
</comment>
<protein>
    <submittedName>
        <fullName evidence="2">Uncharacterized protein</fullName>
    </submittedName>
</protein>
<name>A0AAE1Q0S4_9EUCA</name>
<feature type="compositionally biased region" description="Low complexity" evidence="1">
    <location>
        <begin position="43"/>
        <end position="59"/>
    </location>
</feature>
<organism evidence="2 3">
    <name type="scientific">Petrolisthes manimaculis</name>
    <dbReference type="NCBI Taxonomy" id="1843537"/>
    <lineage>
        <taxon>Eukaryota</taxon>
        <taxon>Metazoa</taxon>
        <taxon>Ecdysozoa</taxon>
        <taxon>Arthropoda</taxon>
        <taxon>Crustacea</taxon>
        <taxon>Multicrustacea</taxon>
        <taxon>Malacostraca</taxon>
        <taxon>Eumalacostraca</taxon>
        <taxon>Eucarida</taxon>
        <taxon>Decapoda</taxon>
        <taxon>Pleocyemata</taxon>
        <taxon>Anomura</taxon>
        <taxon>Galatheoidea</taxon>
        <taxon>Porcellanidae</taxon>
        <taxon>Petrolisthes</taxon>
    </lineage>
</organism>
<feature type="region of interest" description="Disordered" evidence="1">
    <location>
        <begin position="34"/>
        <end position="86"/>
    </location>
</feature>
<dbReference type="Proteomes" id="UP001292094">
    <property type="component" value="Unassembled WGS sequence"/>
</dbReference>
<accession>A0AAE1Q0S4</accession>
<keyword evidence="3" id="KW-1185">Reference proteome</keyword>
<gene>
    <name evidence="2" type="ORF">Pmani_012327</name>
</gene>
<reference evidence="2" key="1">
    <citation type="submission" date="2023-11" db="EMBL/GenBank/DDBJ databases">
        <title>Genome assemblies of two species of porcelain crab, Petrolisthes cinctipes and Petrolisthes manimaculis (Anomura: Porcellanidae).</title>
        <authorList>
            <person name="Angst P."/>
        </authorList>
    </citation>
    <scope>NUCLEOTIDE SEQUENCE</scope>
    <source>
        <strain evidence="2">PB745_02</strain>
        <tissue evidence="2">Gill</tissue>
    </source>
</reference>
<sequence>METHQLTRFFKSTFLLTHRFETDWALETFTERKELSKGPIGETTATSTRSRTSVITRSRVPPLTWVGPTTNWSQPETDEKSKAATQ</sequence>
<evidence type="ECO:0000256" key="1">
    <source>
        <dbReference type="SAM" id="MobiDB-lite"/>
    </source>
</evidence>
<proteinExistence type="predicted"/>
<evidence type="ECO:0000313" key="2">
    <source>
        <dbReference type="EMBL" id="KAK4316552.1"/>
    </source>
</evidence>
<dbReference type="AlphaFoldDB" id="A0AAE1Q0S4"/>